<organism evidence="1 2">
    <name type="scientific">Aquimarina mytili</name>
    <dbReference type="NCBI Taxonomy" id="874423"/>
    <lineage>
        <taxon>Bacteria</taxon>
        <taxon>Pseudomonadati</taxon>
        <taxon>Bacteroidota</taxon>
        <taxon>Flavobacteriia</taxon>
        <taxon>Flavobacteriales</taxon>
        <taxon>Flavobacteriaceae</taxon>
        <taxon>Aquimarina</taxon>
    </lineage>
</organism>
<sequence>MKKLTLLLALVLGQLASSQTDIDQILEIGIANAQRFSADYFVPAGESLVNNMSNGWYNTAKTKKLWHFEVGIVGNLSFVREEKQSFILNTADYINITFRDGQTSQEVTNAFGVNQGDVTVVINEGDPDELEVVLPDGIGSSAINSIPAGYLQASLGLIKSTEIKVRFLPRIKAVEDAEIQLYGVAFQHEFTDWVFPLKRWPVKLAGLIGYTNVKGFYDINTGSGLPGVDQEVKLNSNSWLITSIVSTKLPVLNFYGGLGYYFGSSDADVLGVYQIQNGPFASDVITDPISVKNKTKGVKATIGARVKFGVFNANLDYTLQNYNNLSLGLAFGW</sequence>
<gene>
    <name evidence="1" type="ORF">JJQ60_18860</name>
</gene>
<dbReference type="RefSeq" id="WP_201923865.1">
    <property type="nucleotide sequence ID" value="NZ_BAABAX010000030.1"/>
</dbReference>
<evidence type="ECO:0000313" key="2">
    <source>
        <dbReference type="Proteomes" id="UP000651057"/>
    </source>
</evidence>
<dbReference type="AlphaFoldDB" id="A0A936ZU47"/>
<dbReference type="Proteomes" id="UP000651057">
    <property type="component" value="Unassembled WGS sequence"/>
</dbReference>
<keyword evidence="2" id="KW-1185">Reference proteome</keyword>
<name>A0A936ZU47_9FLAO</name>
<proteinExistence type="predicted"/>
<reference evidence="1" key="1">
    <citation type="submission" date="2021-01" db="EMBL/GenBank/DDBJ databases">
        <authorList>
            <person name="Zhong Y.L."/>
        </authorList>
    </citation>
    <scope>NUCLEOTIDE SEQUENCE</scope>
    <source>
        <strain evidence="1">KCTC 23302</strain>
    </source>
</reference>
<dbReference type="Pfam" id="PF20230">
    <property type="entry name" value="DUF6588"/>
    <property type="match status" value="1"/>
</dbReference>
<accession>A0A936ZU47</accession>
<protein>
    <submittedName>
        <fullName evidence="1">Uncharacterized protein</fullName>
    </submittedName>
</protein>
<evidence type="ECO:0000313" key="1">
    <source>
        <dbReference type="EMBL" id="MBL0685604.1"/>
    </source>
</evidence>
<dbReference type="EMBL" id="JAERQJ010000010">
    <property type="protein sequence ID" value="MBL0685604.1"/>
    <property type="molecule type" value="Genomic_DNA"/>
</dbReference>
<dbReference type="InterPro" id="IPR046495">
    <property type="entry name" value="DUF6588"/>
</dbReference>
<comment type="caution">
    <text evidence="1">The sequence shown here is derived from an EMBL/GenBank/DDBJ whole genome shotgun (WGS) entry which is preliminary data.</text>
</comment>